<comment type="subcellular location">
    <subcellularLocation>
        <location evidence="7">Membrane</location>
        <topology evidence="7">Single-pass type II membrane protein</topology>
    </subcellularLocation>
</comment>
<dbReference type="PRINTS" id="PR00727">
    <property type="entry name" value="LEADERPTASE"/>
</dbReference>
<dbReference type="GO" id="GO:0009003">
    <property type="term" value="F:signal peptidase activity"/>
    <property type="evidence" value="ECO:0007669"/>
    <property type="project" value="UniProtKB-EC"/>
</dbReference>
<dbReference type="Proteomes" id="UP000000739">
    <property type="component" value="Chromosome"/>
</dbReference>
<dbReference type="MEROPS" id="S26.001"/>
<accession>B8FJ24</accession>
<dbReference type="PANTHER" id="PTHR43390:SF1">
    <property type="entry name" value="CHLOROPLAST PROCESSING PEPTIDASE"/>
    <property type="match status" value="1"/>
</dbReference>
<dbReference type="InterPro" id="IPR019533">
    <property type="entry name" value="Peptidase_S26"/>
</dbReference>
<dbReference type="GO" id="GO:0016020">
    <property type="term" value="C:membrane"/>
    <property type="evidence" value="ECO:0007669"/>
    <property type="project" value="UniProtKB-SubCell"/>
</dbReference>
<dbReference type="RefSeq" id="WP_015948010.1">
    <property type="nucleotide sequence ID" value="NC_011768.1"/>
</dbReference>
<evidence type="ECO:0000256" key="6">
    <source>
        <dbReference type="PIRSR" id="PIRSR600223-1"/>
    </source>
</evidence>
<dbReference type="InterPro" id="IPR036286">
    <property type="entry name" value="LexA/Signal_pep-like_sf"/>
</dbReference>
<evidence type="ECO:0000313" key="10">
    <source>
        <dbReference type="Proteomes" id="UP000000739"/>
    </source>
</evidence>
<dbReference type="AlphaFoldDB" id="B8FJ24"/>
<dbReference type="GO" id="GO:0006465">
    <property type="term" value="P:signal peptide processing"/>
    <property type="evidence" value="ECO:0007669"/>
    <property type="project" value="InterPro"/>
</dbReference>
<evidence type="ECO:0000259" key="8">
    <source>
        <dbReference type="Pfam" id="PF10502"/>
    </source>
</evidence>
<dbReference type="Gene3D" id="2.10.109.10">
    <property type="entry name" value="Umud Fragment, subunit A"/>
    <property type="match status" value="1"/>
</dbReference>
<evidence type="ECO:0000256" key="7">
    <source>
        <dbReference type="RuleBase" id="RU362042"/>
    </source>
</evidence>
<evidence type="ECO:0000256" key="4">
    <source>
        <dbReference type="ARBA" id="ARBA00019232"/>
    </source>
</evidence>
<dbReference type="CDD" id="cd06530">
    <property type="entry name" value="S26_SPase_I"/>
    <property type="match status" value="1"/>
</dbReference>
<protein>
    <recommendedName>
        <fullName evidence="4 7">Signal peptidase I</fullName>
        <ecNumber evidence="3 7">3.4.21.89</ecNumber>
    </recommendedName>
</protein>
<dbReference type="PANTHER" id="PTHR43390">
    <property type="entry name" value="SIGNAL PEPTIDASE I"/>
    <property type="match status" value="1"/>
</dbReference>
<keyword evidence="5 7" id="KW-0378">Hydrolase</keyword>
<keyword evidence="7" id="KW-0812">Transmembrane</keyword>
<dbReference type="KEGG" id="dal:Dalk_3261"/>
<dbReference type="PROSITE" id="PS00761">
    <property type="entry name" value="SPASE_I_3"/>
    <property type="match status" value="1"/>
</dbReference>
<dbReference type="SUPFAM" id="SSF51306">
    <property type="entry name" value="LexA/Signal peptidase"/>
    <property type="match status" value="1"/>
</dbReference>
<organism evidence="9 10">
    <name type="scientific">Desulfatibacillum aliphaticivorans</name>
    <dbReference type="NCBI Taxonomy" id="218208"/>
    <lineage>
        <taxon>Bacteria</taxon>
        <taxon>Pseudomonadati</taxon>
        <taxon>Thermodesulfobacteriota</taxon>
        <taxon>Desulfobacteria</taxon>
        <taxon>Desulfobacterales</taxon>
        <taxon>Desulfatibacillaceae</taxon>
        <taxon>Desulfatibacillum</taxon>
    </lineage>
</organism>
<name>B8FJ24_DESAL</name>
<dbReference type="GO" id="GO:0004252">
    <property type="term" value="F:serine-type endopeptidase activity"/>
    <property type="evidence" value="ECO:0007669"/>
    <property type="project" value="InterPro"/>
</dbReference>
<evidence type="ECO:0000256" key="3">
    <source>
        <dbReference type="ARBA" id="ARBA00013208"/>
    </source>
</evidence>
<dbReference type="EC" id="3.4.21.89" evidence="3 7"/>
<reference evidence="9 10" key="1">
    <citation type="journal article" date="2012" name="Environ. Microbiol.">
        <title>The genome sequence of Desulfatibacillum alkenivorans AK-01: a blueprint for anaerobic alkane oxidation.</title>
        <authorList>
            <person name="Callaghan A.V."/>
            <person name="Morris B.E."/>
            <person name="Pereira I.A."/>
            <person name="McInerney M.J."/>
            <person name="Austin R.N."/>
            <person name="Groves J.T."/>
            <person name="Kukor J.J."/>
            <person name="Suflita J.M."/>
            <person name="Young L.Y."/>
            <person name="Zylstra G.J."/>
            <person name="Wawrik B."/>
        </authorList>
    </citation>
    <scope>NUCLEOTIDE SEQUENCE [LARGE SCALE GENOMIC DNA]</scope>
    <source>
        <strain evidence="9 10">AK-01</strain>
    </source>
</reference>
<feature type="transmembrane region" description="Helical" evidence="7">
    <location>
        <begin position="32"/>
        <end position="54"/>
    </location>
</feature>
<evidence type="ECO:0000256" key="1">
    <source>
        <dbReference type="ARBA" id="ARBA00000677"/>
    </source>
</evidence>
<sequence>MSALHWNVFLSAAQPPPITSRKKGPPGDKLKMILGLGTFVFIIAALILLKIFVFGTYKSPSGSMAPTIVIGDHFFVSKLAYKGSIPDRGDVIVFKYPMNESLDYVKRVIAREGEKVTINDGIVYVNNKRIKEDYVQFLGSEYGIKVPPMRNFGPVTIPPGKLFVLGDNRDSSSDSRYWGFVPMENVKGKALFIYWSENEDRVRSDRIGGKIH</sequence>
<comment type="catalytic activity">
    <reaction evidence="1 7">
        <text>Cleavage of hydrophobic, N-terminal signal or leader sequences from secreted and periplasmic proteins.</text>
        <dbReference type="EC" id="3.4.21.89"/>
    </reaction>
</comment>
<feature type="domain" description="Peptidase S26" evidence="8">
    <location>
        <begin position="38"/>
        <end position="195"/>
    </location>
</feature>
<evidence type="ECO:0000256" key="2">
    <source>
        <dbReference type="ARBA" id="ARBA00009370"/>
    </source>
</evidence>
<dbReference type="Pfam" id="PF10502">
    <property type="entry name" value="Peptidase_S26"/>
    <property type="match status" value="1"/>
</dbReference>
<comment type="similarity">
    <text evidence="2 7">Belongs to the peptidase S26 family.</text>
</comment>
<keyword evidence="7" id="KW-0472">Membrane</keyword>
<gene>
    <name evidence="9" type="ordered locus">Dalk_3261</name>
</gene>
<dbReference type="EMBL" id="CP001322">
    <property type="protein sequence ID" value="ACL04951.1"/>
    <property type="molecule type" value="Genomic_DNA"/>
</dbReference>
<dbReference type="eggNOG" id="COG0681">
    <property type="taxonomic scope" value="Bacteria"/>
</dbReference>
<proteinExistence type="inferred from homology"/>
<dbReference type="NCBIfam" id="TIGR02227">
    <property type="entry name" value="sigpep_I_bact"/>
    <property type="match status" value="1"/>
</dbReference>
<dbReference type="InterPro" id="IPR000223">
    <property type="entry name" value="Pept_S26A_signal_pept_1"/>
</dbReference>
<dbReference type="HOGENOM" id="CLU_028723_1_3_7"/>
<evidence type="ECO:0000313" key="9">
    <source>
        <dbReference type="EMBL" id="ACL04951.1"/>
    </source>
</evidence>
<feature type="active site" evidence="6">
    <location>
        <position position="106"/>
    </location>
</feature>
<dbReference type="InterPro" id="IPR019758">
    <property type="entry name" value="Pept_S26A_signal_pept_1_CS"/>
</dbReference>
<evidence type="ECO:0000256" key="5">
    <source>
        <dbReference type="ARBA" id="ARBA00022801"/>
    </source>
</evidence>
<keyword evidence="7" id="KW-1133">Transmembrane helix</keyword>
<feature type="active site" evidence="6">
    <location>
        <position position="63"/>
    </location>
</feature>
<keyword evidence="7" id="KW-0645">Protease</keyword>
<keyword evidence="10" id="KW-1185">Reference proteome</keyword>